<keyword evidence="4" id="KW-0378">Hydrolase</keyword>
<evidence type="ECO:0000256" key="1">
    <source>
        <dbReference type="SAM" id="MobiDB-lite"/>
    </source>
</evidence>
<dbReference type="GO" id="GO:0008233">
    <property type="term" value="F:peptidase activity"/>
    <property type="evidence" value="ECO:0007669"/>
    <property type="project" value="UniProtKB-KW"/>
</dbReference>
<dbReference type="RefSeq" id="WP_143052108.1">
    <property type="nucleotide sequence ID" value="NZ_FOJA01000001.1"/>
</dbReference>
<dbReference type="InterPro" id="IPR038765">
    <property type="entry name" value="Papain-like_cys_pep_sf"/>
</dbReference>
<keyword evidence="2" id="KW-0472">Membrane</keyword>
<reference evidence="4 5" key="1">
    <citation type="submission" date="2016-10" db="EMBL/GenBank/DDBJ databases">
        <authorList>
            <person name="de Groot N.N."/>
        </authorList>
    </citation>
    <scope>NUCLEOTIDE SEQUENCE [LARGE SCALE GENOMIC DNA]</scope>
    <source>
        <strain evidence="4 5">CGMCC 1.5337</strain>
    </source>
</reference>
<evidence type="ECO:0000313" key="4">
    <source>
        <dbReference type="EMBL" id="SEV87095.1"/>
    </source>
</evidence>
<dbReference type="InterPro" id="IPR052901">
    <property type="entry name" value="Bact_TGase-like"/>
</dbReference>
<dbReference type="PANTHER" id="PTHR42736:SF1">
    <property type="entry name" value="PROTEIN-GLUTAMINE GAMMA-GLUTAMYLTRANSFERASE"/>
    <property type="match status" value="1"/>
</dbReference>
<dbReference type="Gene3D" id="3.10.620.30">
    <property type="match status" value="1"/>
</dbReference>
<dbReference type="OrthoDB" id="18481at2157"/>
<evidence type="ECO:0000256" key="2">
    <source>
        <dbReference type="SAM" id="Phobius"/>
    </source>
</evidence>
<gene>
    <name evidence="4" type="ORF">SAMN04487945_0023</name>
</gene>
<proteinExistence type="predicted"/>
<dbReference type="SMART" id="SM00460">
    <property type="entry name" value="TGc"/>
    <property type="match status" value="1"/>
</dbReference>
<accession>A0A1I0MFE1</accession>
<dbReference type="SUPFAM" id="SSF54001">
    <property type="entry name" value="Cysteine proteinases"/>
    <property type="match status" value="1"/>
</dbReference>
<keyword evidence="2" id="KW-0812">Transmembrane</keyword>
<dbReference type="STRING" id="355548.SAMN04487945_0023"/>
<keyword evidence="5" id="KW-1185">Reference proteome</keyword>
<evidence type="ECO:0000313" key="5">
    <source>
        <dbReference type="Proteomes" id="UP000198518"/>
    </source>
</evidence>
<sequence length="842" mass="87001">MSDAAPDGPDTRRALLAVAAAFALVAAAAAAPALAGEAPLGGLDSPASAEDLPRALSQFDFVRDLVGEPSDAGGLEVPGGETFGALTAGGSTDVGGPISEEQLRGAARPHFLATSEEPQYWRTTGYVAYTGGGWAQRPVSRVAPSRPPDQREVTWHTVTLRQPANRLPAPWRPVDLRYDPGPETDQETTFDATETSGIAADPLVPAGETYEVSSLESVSDRGLLREVRVSGSVASTEYTTVDTTQRVSRLAERIVGDADNRYDAAAAVEAYLEGEKTYSLRDAPETGDQAADEFLFEHDVGYCENFATAMTVLLRTQDVPARYVAGYTSGERVGDDQYLVRGADAHAWVEVFFEDYGWVRFDPTPSAPRQQADSDLAAGSETFQVRVSGALVPGESVAATVTAAGSPVSGAAVSVNGGFASVTNESGAVRFVVPYAESVNVTVEPSANRTTTGGAAGGYGLASLPGREQPDDGRNGSASREFEVQTDVSVAFDSPPQPGETLDARLTVGGRPFADAAVSLDGTDQGRTNGNGELTVTVPETAAGVVDIAVSRDDLSKTVSYPLDDLQVAVSPDLVAPLPTTGATAKVTSGGEPVVGAPVQLNGKQVGVTDADGAVRLTIPLDRAPSVTATASGKTATAAVDWVLVSLALAVLAAAGVLAGVALAARRRGLTLARVVAALRYAAREALAAAVDAISGLGDALDDLAAEFRAAAADGWREVLAWLTGLPARLRLPDLAGFVERVAAAARAGSRTAADGTADDDTPAPLQRVWARFVALVGVEGWRTKTPVEVAQAAVDAGFPREPVTRVASSFRDAAYGGRDTDAAAEEAADALGDLDAEEGEQ</sequence>
<dbReference type="Pfam" id="PF13559">
    <property type="entry name" value="DUF4129"/>
    <property type="match status" value="1"/>
</dbReference>
<dbReference type="InterPro" id="IPR006311">
    <property type="entry name" value="TAT_signal"/>
</dbReference>
<feature type="transmembrane region" description="Helical" evidence="2">
    <location>
        <begin position="642"/>
        <end position="665"/>
    </location>
</feature>
<name>A0A1I0MFE1_9EURY</name>
<dbReference type="Pfam" id="PF01841">
    <property type="entry name" value="Transglut_core"/>
    <property type="match status" value="1"/>
</dbReference>
<dbReference type="Proteomes" id="UP000198518">
    <property type="component" value="Unassembled WGS sequence"/>
</dbReference>
<dbReference type="AlphaFoldDB" id="A0A1I0MFE1"/>
<evidence type="ECO:0000259" key="3">
    <source>
        <dbReference type="SMART" id="SM00460"/>
    </source>
</evidence>
<protein>
    <submittedName>
        <fullName evidence="4">Transglutaminase-like enzyme, putative cysteine protease</fullName>
    </submittedName>
</protein>
<dbReference type="InterPro" id="IPR025403">
    <property type="entry name" value="TgpA-like_C"/>
</dbReference>
<dbReference type="PANTHER" id="PTHR42736">
    <property type="entry name" value="PROTEIN-GLUTAMINE GAMMA-GLUTAMYLTRANSFERASE"/>
    <property type="match status" value="1"/>
</dbReference>
<keyword evidence="4" id="KW-0645">Protease</keyword>
<dbReference type="InterPro" id="IPR002931">
    <property type="entry name" value="Transglutaminase-like"/>
</dbReference>
<keyword evidence="2" id="KW-1133">Transmembrane helix</keyword>
<dbReference type="GO" id="GO:0006508">
    <property type="term" value="P:proteolysis"/>
    <property type="evidence" value="ECO:0007669"/>
    <property type="project" value="UniProtKB-KW"/>
</dbReference>
<feature type="domain" description="Transglutaminase-like" evidence="3">
    <location>
        <begin position="295"/>
        <end position="365"/>
    </location>
</feature>
<dbReference type="PROSITE" id="PS51318">
    <property type="entry name" value="TAT"/>
    <property type="match status" value="1"/>
</dbReference>
<dbReference type="EMBL" id="FOJA01000001">
    <property type="protein sequence ID" value="SEV87095.1"/>
    <property type="molecule type" value="Genomic_DNA"/>
</dbReference>
<organism evidence="4 5">
    <name type="scientific">Halobacterium jilantaiense</name>
    <dbReference type="NCBI Taxonomy" id="355548"/>
    <lineage>
        <taxon>Archaea</taxon>
        <taxon>Methanobacteriati</taxon>
        <taxon>Methanobacteriota</taxon>
        <taxon>Stenosarchaea group</taxon>
        <taxon>Halobacteria</taxon>
        <taxon>Halobacteriales</taxon>
        <taxon>Halobacteriaceae</taxon>
        <taxon>Halobacterium</taxon>
    </lineage>
</organism>
<feature type="region of interest" description="Disordered" evidence="1">
    <location>
        <begin position="446"/>
        <end position="480"/>
    </location>
</feature>